<keyword evidence="4" id="KW-0378">Hydrolase</keyword>
<dbReference type="Gene3D" id="3.90.226.10">
    <property type="entry name" value="2-enoyl-CoA Hydratase, Chain A, domain 1"/>
    <property type="match status" value="1"/>
</dbReference>
<reference evidence="8 9" key="1">
    <citation type="submission" date="2022-04" db="EMBL/GenBank/DDBJ databases">
        <title>Leucobacter sp. isolated from rhizosphere of garlic.</title>
        <authorList>
            <person name="Won M."/>
            <person name="Lee C.-M."/>
            <person name="Woen H.-Y."/>
            <person name="Kwon S.-W."/>
        </authorList>
    </citation>
    <scope>NUCLEOTIDE SEQUENCE [LARGE SCALE GENOMIC DNA]</scope>
    <source>
        <strain evidence="8 9">H21R-40</strain>
    </source>
</reference>
<gene>
    <name evidence="8" type="ORF">MUN78_06995</name>
</gene>
<dbReference type="PANTHER" id="PTHR10381:SF70">
    <property type="entry name" value="ATP-DEPENDENT CLP PROTEASE PROTEOLYTIC SUBUNIT"/>
    <property type="match status" value="1"/>
</dbReference>
<evidence type="ECO:0000256" key="1">
    <source>
        <dbReference type="ARBA" id="ARBA00007039"/>
    </source>
</evidence>
<dbReference type="NCBIfam" id="NF045542">
    <property type="entry name" value="Clp_rel_HeadMat"/>
    <property type="match status" value="1"/>
</dbReference>
<evidence type="ECO:0000256" key="2">
    <source>
        <dbReference type="ARBA" id="ARBA00022490"/>
    </source>
</evidence>
<dbReference type="RefSeq" id="WP_244729608.1">
    <property type="nucleotide sequence ID" value="NZ_CP095045.1"/>
</dbReference>
<dbReference type="InterPro" id="IPR029045">
    <property type="entry name" value="ClpP/crotonase-like_dom_sf"/>
</dbReference>
<dbReference type="EMBL" id="CP095045">
    <property type="protein sequence ID" value="UOQ58563.1"/>
    <property type="molecule type" value="Genomic_DNA"/>
</dbReference>
<dbReference type="GO" id="GO:0008233">
    <property type="term" value="F:peptidase activity"/>
    <property type="evidence" value="ECO:0007669"/>
    <property type="project" value="UniProtKB-KW"/>
</dbReference>
<keyword evidence="9" id="KW-1185">Reference proteome</keyword>
<dbReference type="SUPFAM" id="SSF52096">
    <property type="entry name" value="ClpP/crotonase"/>
    <property type="match status" value="1"/>
</dbReference>
<dbReference type="PANTHER" id="PTHR10381">
    <property type="entry name" value="ATP-DEPENDENT CLP PROTEASE PROTEOLYTIC SUBUNIT"/>
    <property type="match status" value="1"/>
</dbReference>
<dbReference type="Proteomes" id="UP000831786">
    <property type="component" value="Chromosome"/>
</dbReference>
<keyword evidence="2" id="KW-0963">Cytoplasm</keyword>
<dbReference type="CDD" id="cd07016">
    <property type="entry name" value="S14_ClpP_1"/>
    <property type="match status" value="1"/>
</dbReference>
<dbReference type="InterPro" id="IPR023562">
    <property type="entry name" value="ClpP/TepA"/>
</dbReference>
<accession>A0ABY4FQJ6</accession>
<comment type="similarity">
    <text evidence="1 6">Belongs to the peptidase S14 family.</text>
</comment>
<keyword evidence="5" id="KW-0720">Serine protease</keyword>
<feature type="region of interest" description="Disordered" evidence="7">
    <location>
        <begin position="194"/>
        <end position="262"/>
    </location>
</feature>
<proteinExistence type="inferred from homology"/>
<dbReference type="PRINTS" id="PR00127">
    <property type="entry name" value="CLPPROTEASEP"/>
</dbReference>
<evidence type="ECO:0000256" key="3">
    <source>
        <dbReference type="ARBA" id="ARBA00022670"/>
    </source>
</evidence>
<sequence>MQKEDGAVTLRLYEPIDSWGEYWGVSAKEFAEALDQIPDSTSEIRLLINSPGGEVWEGLAILNALRAHSARVVAVVEGIAASAASFIAAGVDELVMMKNSELFIHNAWGIAIGNAETMTKTAEDLAHIDGNLAAIYAEKAGTPAEQWLALMGDDTYFSAEEAVEAGLADRIEGVGDAAAARARFDLSHLSARASRVEPTVPASEPGATNRKENVVARDDSNADTRDRLGTTETETEQPAAEATAQPTTEAPAAPAAAAQSTTVTLDRGQFEELQANARSGAEALAELNKQRRDGMIEDALRDGRISSSTRDTWRAQLDDNEAATAKLLEGLQKNKIPVVETGHTVETSAEDAAYNRVYGPTEKGA</sequence>
<keyword evidence="3 8" id="KW-0645">Protease</keyword>
<evidence type="ECO:0000256" key="4">
    <source>
        <dbReference type="ARBA" id="ARBA00022801"/>
    </source>
</evidence>
<evidence type="ECO:0000256" key="5">
    <source>
        <dbReference type="ARBA" id="ARBA00022825"/>
    </source>
</evidence>
<evidence type="ECO:0000313" key="8">
    <source>
        <dbReference type="EMBL" id="UOQ58563.1"/>
    </source>
</evidence>
<evidence type="ECO:0000256" key="7">
    <source>
        <dbReference type="SAM" id="MobiDB-lite"/>
    </source>
</evidence>
<evidence type="ECO:0000256" key="6">
    <source>
        <dbReference type="RuleBase" id="RU003567"/>
    </source>
</evidence>
<dbReference type="InterPro" id="IPR001907">
    <property type="entry name" value="ClpP"/>
</dbReference>
<name>A0ABY4FQJ6_9MICO</name>
<organism evidence="8 9">
    <name type="scientific">Leucobacter allii</name>
    <dbReference type="NCBI Taxonomy" id="2932247"/>
    <lineage>
        <taxon>Bacteria</taxon>
        <taxon>Bacillati</taxon>
        <taxon>Actinomycetota</taxon>
        <taxon>Actinomycetes</taxon>
        <taxon>Micrococcales</taxon>
        <taxon>Microbacteriaceae</taxon>
        <taxon>Leucobacter</taxon>
    </lineage>
</organism>
<feature type="compositionally biased region" description="Basic and acidic residues" evidence="7">
    <location>
        <begin position="209"/>
        <end position="229"/>
    </location>
</feature>
<dbReference type="Pfam" id="PF00574">
    <property type="entry name" value="CLP_protease"/>
    <property type="match status" value="1"/>
</dbReference>
<protein>
    <recommendedName>
        <fullName evidence="6">ATP-dependent Clp protease proteolytic subunit</fullName>
    </recommendedName>
</protein>
<dbReference type="GO" id="GO:0006508">
    <property type="term" value="P:proteolysis"/>
    <property type="evidence" value="ECO:0007669"/>
    <property type="project" value="UniProtKB-KW"/>
</dbReference>
<evidence type="ECO:0000313" key="9">
    <source>
        <dbReference type="Proteomes" id="UP000831786"/>
    </source>
</evidence>
<feature type="compositionally biased region" description="Low complexity" evidence="7">
    <location>
        <begin position="230"/>
        <end position="262"/>
    </location>
</feature>